<keyword evidence="2" id="KW-1185">Reference proteome</keyword>
<organism evidence="1 2">
    <name type="scientific">Colletotrichum kahawae</name>
    <name type="common">Coffee berry disease fungus</name>
    <dbReference type="NCBI Taxonomy" id="34407"/>
    <lineage>
        <taxon>Eukaryota</taxon>
        <taxon>Fungi</taxon>
        <taxon>Dikarya</taxon>
        <taxon>Ascomycota</taxon>
        <taxon>Pezizomycotina</taxon>
        <taxon>Sordariomycetes</taxon>
        <taxon>Hypocreomycetidae</taxon>
        <taxon>Glomerellales</taxon>
        <taxon>Glomerellaceae</taxon>
        <taxon>Colletotrichum</taxon>
        <taxon>Colletotrichum gloeosporioides species complex</taxon>
    </lineage>
</organism>
<evidence type="ECO:0000313" key="1">
    <source>
        <dbReference type="EMBL" id="KAK2763455.1"/>
    </source>
</evidence>
<reference evidence="1" key="1">
    <citation type="submission" date="2023-02" db="EMBL/GenBank/DDBJ databases">
        <title>Colletotrichum kahawae CIFC_Que2 genome sequencing and assembly.</title>
        <authorList>
            <person name="Baroncelli R."/>
        </authorList>
    </citation>
    <scope>NUCLEOTIDE SEQUENCE</scope>
    <source>
        <strain evidence="1">CIFC_Que2</strain>
    </source>
</reference>
<name>A0AAD9YGX5_COLKA</name>
<comment type="caution">
    <text evidence="1">The sequence shown here is derived from an EMBL/GenBank/DDBJ whole genome shotgun (WGS) entry which is preliminary data.</text>
</comment>
<dbReference type="Proteomes" id="UP001281614">
    <property type="component" value="Unassembled WGS sequence"/>
</dbReference>
<proteinExistence type="predicted"/>
<dbReference type="EMBL" id="VYYT01000146">
    <property type="protein sequence ID" value="KAK2763455.1"/>
    <property type="molecule type" value="Genomic_DNA"/>
</dbReference>
<dbReference type="AlphaFoldDB" id="A0AAD9YGX5"/>
<evidence type="ECO:0000313" key="2">
    <source>
        <dbReference type="Proteomes" id="UP001281614"/>
    </source>
</evidence>
<gene>
    <name evidence="1" type="ORF">CKAH01_05049</name>
</gene>
<accession>A0AAD9YGX5</accession>
<sequence length="63" mass="7032">MCRVVSLADAIPCLPALDRLRGRQSPAHERAAACVQARCRNTRRTNVRHVLLMRAKGDGSLRH</sequence>
<protein>
    <submittedName>
        <fullName evidence="1">Uncharacterized protein</fullName>
    </submittedName>
</protein>